<dbReference type="InterPro" id="IPR036610">
    <property type="entry name" value="PEBP-like_sf"/>
</dbReference>
<gene>
    <name evidence="2" type="ORF">GKO32_36245</name>
</gene>
<dbReference type="SUPFAM" id="SSF49777">
    <property type="entry name" value="PEBP-like"/>
    <property type="match status" value="1"/>
</dbReference>
<protein>
    <submittedName>
        <fullName evidence="2">YbhB/YbcL family Raf kinase inhibitor-like protein</fullName>
    </submittedName>
</protein>
<evidence type="ECO:0000256" key="1">
    <source>
        <dbReference type="ARBA" id="ARBA00007120"/>
    </source>
</evidence>
<comment type="caution">
    <text evidence="2">The sequence shown here is derived from an EMBL/GenBank/DDBJ whole genome shotgun (WGS) entry which is preliminary data.</text>
</comment>
<dbReference type="Proteomes" id="UP000440096">
    <property type="component" value="Unassembled WGS sequence"/>
</dbReference>
<sequence>MSPLEILFLPLGWALRGKRADAGLSVARAPELATENRLELTSDAFRDGEVIPAKHCGFGIGDNVSPALHWSKPPDGTRTLLLVIEDLDTPTKRPAIHTAALFDATTATLAEGELTPDNQRFRYLPNHRGRTGYIGPRPLPGHGPHHYQFLSLIL</sequence>
<dbReference type="AlphaFoldDB" id="A0A6N7ZCH7"/>
<evidence type="ECO:0000313" key="2">
    <source>
        <dbReference type="EMBL" id="MTD59395.1"/>
    </source>
</evidence>
<dbReference type="InterPro" id="IPR005247">
    <property type="entry name" value="YbhB_YbcL/LppC-like"/>
</dbReference>
<comment type="similarity">
    <text evidence="1">Belongs to the UPF0098 family.</text>
</comment>
<proteinExistence type="inferred from homology"/>
<evidence type="ECO:0000313" key="3">
    <source>
        <dbReference type="Proteomes" id="UP000440096"/>
    </source>
</evidence>
<dbReference type="RefSeq" id="WP_154761438.1">
    <property type="nucleotide sequence ID" value="NZ_WMBA01000102.1"/>
</dbReference>
<dbReference type="Pfam" id="PF01161">
    <property type="entry name" value="PBP"/>
    <property type="match status" value="1"/>
</dbReference>
<feature type="non-terminal residue" evidence="2">
    <location>
        <position position="154"/>
    </location>
</feature>
<dbReference type="EMBL" id="WMBA01000102">
    <property type="protein sequence ID" value="MTD59395.1"/>
    <property type="molecule type" value="Genomic_DNA"/>
</dbReference>
<name>A0A6N7ZCH7_9PSEU</name>
<reference evidence="2 3" key="1">
    <citation type="submission" date="2019-11" db="EMBL/GenBank/DDBJ databases">
        <title>Draft genome of Amycolatopsis RM579.</title>
        <authorList>
            <person name="Duangmal K."/>
            <person name="Mingma R."/>
        </authorList>
    </citation>
    <scope>NUCLEOTIDE SEQUENCE [LARGE SCALE GENOMIC DNA]</scope>
    <source>
        <strain evidence="2 3">RM579</strain>
    </source>
</reference>
<dbReference type="InterPro" id="IPR008914">
    <property type="entry name" value="PEBP"/>
</dbReference>
<dbReference type="CDD" id="cd00865">
    <property type="entry name" value="PEBP_bact_arch"/>
    <property type="match status" value="1"/>
</dbReference>
<keyword evidence="3" id="KW-1185">Reference proteome</keyword>
<accession>A0A6N7ZCH7</accession>
<organism evidence="2 3">
    <name type="scientific">Amycolatopsis pithecellobii</name>
    <dbReference type="NCBI Taxonomy" id="664692"/>
    <lineage>
        <taxon>Bacteria</taxon>
        <taxon>Bacillati</taxon>
        <taxon>Actinomycetota</taxon>
        <taxon>Actinomycetes</taxon>
        <taxon>Pseudonocardiales</taxon>
        <taxon>Pseudonocardiaceae</taxon>
        <taxon>Amycolatopsis</taxon>
    </lineage>
</organism>
<dbReference type="OrthoDB" id="9797506at2"/>
<dbReference type="Gene3D" id="3.90.280.10">
    <property type="entry name" value="PEBP-like"/>
    <property type="match status" value="1"/>
</dbReference>